<comment type="caution">
    <text evidence="2">The sequence shown here is derived from an EMBL/GenBank/DDBJ whole genome shotgun (WGS) entry which is preliminary data.</text>
</comment>
<accession>A0ABT2TC26</accession>
<evidence type="ECO:0000313" key="3">
    <source>
        <dbReference type="Proteomes" id="UP001652394"/>
    </source>
</evidence>
<keyword evidence="3" id="KW-1185">Reference proteome</keyword>
<evidence type="ECO:0000259" key="1">
    <source>
        <dbReference type="Pfam" id="PF08769"/>
    </source>
</evidence>
<feature type="domain" description="Sporulation initiation factor Spo0A C-terminal" evidence="1">
    <location>
        <begin position="7"/>
        <end position="108"/>
    </location>
</feature>
<reference evidence="2 3" key="1">
    <citation type="journal article" date="2021" name="ISME Commun">
        <title>Automated analysis of genomic sequences facilitates high-throughput and comprehensive description of bacteria.</title>
        <authorList>
            <person name="Hitch T.C.A."/>
        </authorList>
    </citation>
    <scope>NUCLEOTIDE SEQUENCE [LARGE SCALE GENOMIC DNA]</scope>
    <source>
        <strain evidence="2 3">H2_18</strain>
    </source>
</reference>
<sequence>MNCKHCISRLLDCLGASNTCTGYDYIIYGMLLIMDDARRINLITKSLYVDIALFYDTSWNCVEKNIRSVVSSIWVSGNEELLEIIFKKSQKKQKPTNKQFFRCLYEYISALYSGISEQYDFPLTCPISKQYCKWLDEFYKNIGISDRSCKKTDPHAPDRS</sequence>
<proteinExistence type="predicted"/>
<dbReference type="Gene3D" id="1.10.10.10">
    <property type="entry name" value="Winged helix-like DNA-binding domain superfamily/Winged helix DNA-binding domain"/>
    <property type="match status" value="1"/>
</dbReference>
<gene>
    <name evidence="2" type="ORF">OCV51_09000</name>
</gene>
<dbReference type="InterPro" id="IPR014879">
    <property type="entry name" value="Spo0A_C"/>
</dbReference>
<dbReference type="InterPro" id="IPR036388">
    <property type="entry name" value="WH-like_DNA-bd_sf"/>
</dbReference>
<dbReference type="GO" id="GO:0003743">
    <property type="term" value="F:translation initiation factor activity"/>
    <property type="evidence" value="ECO:0007669"/>
    <property type="project" value="UniProtKB-KW"/>
</dbReference>
<organism evidence="2 3">
    <name type="scientific">Faecalicatena acetigenes</name>
    <dbReference type="NCBI Taxonomy" id="2981790"/>
    <lineage>
        <taxon>Bacteria</taxon>
        <taxon>Bacillati</taxon>
        <taxon>Bacillota</taxon>
        <taxon>Clostridia</taxon>
        <taxon>Lachnospirales</taxon>
        <taxon>Lachnospiraceae</taxon>
        <taxon>Faecalicatena</taxon>
    </lineage>
</organism>
<dbReference type="EMBL" id="JAOQJX010000012">
    <property type="protein sequence ID" value="MCU6747787.1"/>
    <property type="molecule type" value="Genomic_DNA"/>
</dbReference>
<keyword evidence="2" id="KW-0396">Initiation factor</keyword>
<dbReference type="Pfam" id="PF08769">
    <property type="entry name" value="Spo0A_C"/>
    <property type="match status" value="1"/>
</dbReference>
<evidence type="ECO:0000313" key="2">
    <source>
        <dbReference type="EMBL" id="MCU6747787.1"/>
    </source>
</evidence>
<dbReference type="RefSeq" id="WP_059069046.1">
    <property type="nucleotide sequence ID" value="NZ_JAOQJX010000012.1"/>
</dbReference>
<dbReference type="SUPFAM" id="SSF46894">
    <property type="entry name" value="C-terminal effector domain of the bipartite response regulators"/>
    <property type="match status" value="1"/>
</dbReference>
<dbReference type="InterPro" id="IPR016032">
    <property type="entry name" value="Sig_transdc_resp-reg_C-effctor"/>
</dbReference>
<protein>
    <submittedName>
        <fullName evidence="2">Sporulation initiation factor Spo0A C-terminal domain-containing protein</fullName>
    </submittedName>
</protein>
<keyword evidence="2" id="KW-0648">Protein biosynthesis</keyword>
<name>A0ABT2TC26_9FIRM</name>
<dbReference type="Proteomes" id="UP001652394">
    <property type="component" value="Unassembled WGS sequence"/>
</dbReference>